<keyword evidence="1" id="KW-0812">Transmembrane</keyword>
<feature type="transmembrane region" description="Helical" evidence="1">
    <location>
        <begin position="113"/>
        <end position="130"/>
    </location>
</feature>
<dbReference type="InterPro" id="IPR045340">
    <property type="entry name" value="DUF6533"/>
</dbReference>
<feature type="transmembrane region" description="Helical" evidence="1">
    <location>
        <begin position="166"/>
        <end position="186"/>
    </location>
</feature>
<dbReference type="AlphaFoldDB" id="A0A0H2S7Q6"/>
<keyword evidence="4" id="KW-1185">Reference proteome</keyword>
<feature type="transmembrane region" description="Helical" evidence="1">
    <location>
        <begin position="235"/>
        <end position="255"/>
    </location>
</feature>
<evidence type="ECO:0000256" key="1">
    <source>
        <dbReference type="SAM" id="Phobius"/>
    </source>
</evidence>
<keyword evidence="1" id="KW-0472">Membrane</keyword>
<organism evidence="3 4">
    <name type="scientific">Schizopora paradoxa</name>
    <dbReference type="NCBI Taxonomy" id="27342"/>
    <lineage>
        <taxon>Eukaryota</taxon>
        <taxon>Fungi</taxon>
        <taxon>Dikarya</taxon>
        <taxon>Basidiomycota</taxon>
        <taxon>Agaricomycotina</taxon>
        <taxon>Agaricomycetes</taxon>
        <taxon>Hymenochaetales</taxon>
        <taxon>Schizoporaceae</taxon>
        <taxon>Schizopora</taxon>
    </lineage>
</organism>
<feature type="transmembrane region" description="Helical" evidence="1">
    <location>
        <begin position="192"/>
        <end position="214"/>
    </location>
</feature>
<dbReference type="InParanoid" id="A0A0H2S7Q6"/>
<gene>
    <name evidence="3" type="ORF">SCHPADRAFT_928937</name>
</gene>
<protein>
    <recommendedName>
        <fullName evidence="2">DUF6533 domain-containing protein</fullName>
    </recommendedName>
</protein>
<dbReference type="OrthoDB" id="2993276at2759"/>
<sequence length="311" mass="34543">MDPTQAQALVILAPDERIFQVSASCLKIPVGADVLPLDPNHKSAFDLKRPAHKLAEFFQMLENEVCFMWNFRISLPKILYFMNRYAPLFNVVFAIYTFLFTKEPDSQICHRQYAVVGFATLFEYQFAFGVLCSRAYVVWGSVPVLSILTVLLVAGFSVDVYLIEQYVSGATVVGFGDGAVGCVILPAENKIWITLILLLVSDTLCLSLLLAKSWRTFRSSPIGTSLYAVMAKDGIGYFLCVIGLSVANLFVIFRLDPVLRDIFVVPQAALQNVLSVRLILHLHIVDKRKEELSTSGDITFEVIRNGAASAS</sequence>
<keyword evidence="1" id="KW-1133">Transmembrane helix</keyword>
<feature type="domain" description="DUF6533" evidence="2">
    <location>
        <begin position="58"/>
        <end position="89"/>
    </location>
</feature>
<feature type="transmembrane region" description="Helical" evidence="1">
    <location>
        <begin position="78"/>
        <end position="101"/>
    </location>
</feature>
<evidence type="ECO:0000259" key="2">
    <source>
        <dbReference type="Pfam" id="PF20151"/>
    </source>
</evidence>
<evidence type="ECO:0000313" key="3">
    <source>
        <dbReference type="EMBL" id="KLO12891.1"/>
    </source>
</evidence>
<reference evidence="3 4" key="1">
    <citation type="submission" date="2015-04" db="EMBL/GenBank/DDBJ databases">
        <title>Complete genome sequence of Schizopora paradoxa KUC8140, a cosmopolitan wood degrader in East Asia.</title>
        <authorList>
            <consortium name="DOE Joint Genome Institute"/>
            <person name="Min B."/>
            <person name="Park H."/>
            <person name="Jang Y."/>
            <person name="Kim J.-J."/>
            <person name="Kim K.H."/>
            <person name="Pangilinan J."/>
            <person name="Lipzen A."/>
            <person name="Riley R."/>
            <person name="Grigoriev I.V."/>
            <person name="Spatafora J.W."/>
            <person name="Choi I.-G."/>
        </authorList>
    </citation>
    <scope>NUCLEOTIDE SEQUENCE [LARGE SCALE GENOMIC DNA]</scope>
    <source>
        <strain evidence="3 4">KUC8140</strain>
    </source>
</reference>
<proteinExistence type="predicted"/>
<feature type="transmembrane region" description="Helical" evidence="1">
    <location>
        <begin position="136"/>
        <end position="154"/>
    </location>
</feature>
<dbReference type="Pfam" id="PF20151">
    <property type="entry name" value="DUF6533"/>
    <property type="match status" value="1"/>
</dbReference>
<dbReference type="EMBL" id="KQ085969">
    <property type="protein sequence ID" value="KLO12891.1"/>
    <property type="molecule type" value="Genomic_DNA"/>
</dbReference>
<name>A0A0H2S7Q6_9AGAM</name>
<dbReference type="Proteomes" id="UP000053477">
    <property type="component" value="Unassembled WGS sequence"/>
</dbReference>
<accession>A0A0H2S7Q6</accession>
<evidence type="ECO:0000313" key="4">
    <source>
        <dbReference type="Proteomes" id="UP000053477"/>
    </source>
</evidence>